<dbReference type="PANTHER" id="PTHR43385">
    <property type="entry name" value="RIBOFLAVIN TRANSPORTER RIBJ"/>
    <property type="match status" value="1"/>
</dbReference>
<dbReference type="VEuPathDB" id="VectorBase:HLOH_051469"/>
<feature type="transmembrane region" description="Helical" evidence="6">
    <location>
        <begin position="16"/>
        <end position="36"/>
    </location>
</feature>
<protein>
    <recommendedName>
        <fullName evidence="7">Major facilitator superfamily (MFS) profile domain-containing protein</fullName>
    </recommendedName>
</protein>
<feature type="transmembrane region" description="Helical" evidence="6">
    <location>
        <begin position="175"/>
        <end position="194"/>
    </location>
</feature>
<feature type="transmembrane region" description="Helical" evidence="6">
    <location>
        <begin position="112"/>
        <end position="133"/>
    </location>
</feature>
<evidence type="ECO:0000256" key="3">
    <source>
        <dbReference type="ARBA" id="ARBA00022692"/>
    </source>
</evidence>
<feature type="transmembrane region" description="Helical" evidence="6">
    <location>
        <begin position="288"/>
        <end position="306"/>
    </location>
</feature>
<dbReference type="EMBL" id="JABSTR010000005">
    <property type="protein sequence ID" value="KAH9370631.1"/>
    <property type="molecule type" value="Genomic_DNA"/>
</dbReference>
<dbReference type="Pfam" id="PF07690">
    <property type="entry name" value="MFS_1"/>
    <property type="match status" value="1"/>
</dbReference>
<feature type="transmembrane region" description="Helical" evidence="6">
    <location>
        <begin position="252"/>
        <end position="276"/>
    </location>
</feature>
<keyword evidence="5 6" id="KW-0472">Membrane</keyword>
<dbReference type="Proteomes" id="UP000821853">
    <property type="component" value="Chromosome 3"/>
</dbReference>
<feature type="transmembrane region" description="Helical" evidence="6">
    <location>
        <begin position="85"/>
        <end position="106"/>
    </location>
</feature>
<dbReference type="InterPro" id="IPR020846">
    <property type="entry name" value="MFS_dom"/>
</dbReference>
<proteinExistence type="predicted"/>
<evidence type="ECO:0000256" key="5">
    <source>
        <dbReference type="ARBA" id="ARBA00023136"/>
    </source>
</evidence>
<gene>
    <name evidence="8" type="ORF">HPB48_008733</name>
</gene>
<feature type="transmembrane region" description="Helical" evidence="6">
    <location>
        <begin position="345"/>
        <end position="371"/>
    </location>
</feature>
<comment type="caution">
    <text evidence="8">The sequence shown here is derived from an EMBL/GenBank/DDBJ whole genome shotgun (WGS) entry which is preliminary data.</text>
</comment>
<feature type="transmembrane region" description="Helical" evidence="6">
    <location>
        <begin position="318"/>
        <end position="339"/>
    </location>
</feature>
<name>A0A9J6G6U0_HAELO</name>
<dbReference type="GO" id="GO:0022857">
    <property type="term" value="F:transmembrane transporter activity"/>
    <property type="evidence" value="ECO:0007669"/>
    <property type="project" value="InterPro"/>
</dbReference>
<evidence type="ECO:0000259" key="7">
    <source>
        <dbReference type="PROSITE" id="PS50850"/>
    </source>
</evidence>
<feature type="transmembrane region" description="Helical" evidence="6">
    <location>
        <begin position="413"/>
        <end position="435"/>
    </location>
</feature>
<evidence type="ECO:0000313" key="8">
    <source>
        <dbReference type="EMBL" id="KAH9370631.1"/>
    </source>
</evidence>
<keyword evidence="3 6" id="KW-0812">Transmembrane</keyword>
<evidence type="ECO:0000256" key="1">
    <source>
        <dbReference type="ARBA" id="ARBA00004141"/>
    </source>
</evidence>
<keyword evidence="9" id="KW-1185">Reference proteome</keyword>
<dbReference type="OrthoDB" id="8055603at2759"/>
<feature type="domain" description="Major facilitator superfamily (MFS) profile" evidence="7">
    <location>
        <begin position="20"/>
        <end position="440"/>
    </location>
</feature>
<reference evidence="8 9" key="1">
    <citation type="journal article" date="2020" name="Cell">
        <title>Large-Scale Comparative Analyses of Tick Genomes Elucidate Their Genetic Diversity and Vector Capacities.</title>
        <authorList>
            <consortium name="Tick Genome and Microbiome Consortium (TIGMIC)"/>
            <person name="Jia N."/>
            <person name="Wang J."/>
            <person name="Shi W."/>
            <person name="Du L."/>
            <person name="Sun Y."/>
            <person name="Zhan W."/>
            <person name="Jiang J.F."/>
            <person name="Wang Q."/>
            <person name="Zhang B."/>
            <person name="Ji P."/>
            <person name="Bell-Sakyi L."/>
            <person name="Cui X.M."/>
            <person name="Yuan T.T."/>
            <person name="Jiang B.G."/>
            <person name="Yang W.F."/>
            <person name="Lam T.T."/>
            <person name="Chang Q.C."/>
            <person name="Ding S.J."/>
            <person name="Wang X.J."/>
            <person name="Zhu J.G."/>
            <person name="Ruan X.D."/>
            <person name="Zhao L."/>
            <person name="Wei J.T."/>
            <person name="Ye R.Z."/>
            <person name="Que T.C."/>
            <person name="Du C.H."/>
            <person name="Zhou Y.H."/>
            <person name="Cheng J.X."/>
            <person name="Dai P.F."/>
            <person name="Guo W.B."/>
            <person name="Han X.H."/>
            <person name="Huang E.J."/>
            <person name="Li L.F."/>
            <person name="Wei W."/>
            <person name="Gao Y.C."/>
            <person name="Liu J.Z."/>
            <person name="Shao H.Z."/>
            <person name="Wang X."/>
            <person name="Wang C.C."/>
            <person name="Yang T.C."/>
            <person name="Huo Q.B."/>
            <person name="Li W."/>
            <person name="Chen H.Y."/>
            <person name="Chen S.E."/>
            <person name="Zhou L.G."/>
            <person name="Ni X.B."/>
            <person name="Tian J.H."/>
            <person name="Sheng Y."/>
            <person name="Liu T."/>
            <person name="Pan Y.S."/>
            <person name="Xia L.Y."/>
            <person name="Li J."/>
            <person name="Zhao F."/>
            <person name="Cao W.C."/>
        </authorList>
    </citation>
    <scope>NUCLEOTIDE SEQUENCE [LARGE SCALE GENOMIC DNA]</scope>
    <source>
        <strain evidence="8">HaeL-2018</strain>
    </source>
</reference>
<sequence>MPPPQKPRAVEPDSRACWPVAASAAAYVFFAMFLVKTESVTYVGFMEMLQLNRQEASWPLSISLVVSQLAGPVFGMLCLWFSERLILFVGVLLCALPIMACGFANSLTVLCLLYGVLFGLGLSCAELVPFSVVARHFASFRGTALGLLFIVTSIAGFVSPLAVEFLRQTYGFRSTLFILGALVLNMFLGCFIVSRIDRAGGVDKAPPTPSSKTKDVPTEPPRLIIDRRRSSFQAASLGHSRRAKLQRSLRSLVTLTFVHISVSRAAALFALTTVLITIVDFGEDNGLTGYNAVSLLTAYAIGDLASRLSTAVVLDSHVLSSSATLLLMFSMQTVVMGVMSFEKNYWALLACCFVTGLSSGGRVFTCTVMVAEEFDDDSISLNLGVMNFLSGFACLIRPPVIGYCRDVLGSYTTLYMLLGLLNAVFTVTWSIKLLLSRRKKTPPPLREVLQELPAYVFVEKNQLSFTDRDKNKETNV</sequence>
<keyword evidence="4 6" id="KW-1133">Transmembrane helix</keyword>
<dbReference type="Gene3D" id="1.20.1250.20">
    <property type="entry name" value="MFS general substrate transporter like domains"/>
    <property type="match status" value="2"/>
</dbReference>
<accession>A0A9J6G6U0</accession>
<dbReference type="GO" id="GO:0016020">
    <property type="term" value="C:membrane"/>
    <property type="evidence" value="ECO:0007669"/>
    <property type="project" value="UniProtKB-SubCell"/>
</dbReference>
<dbReference type="PANTHER" id="PTHR43385:SF1">
    <property type="entry name" value="RIBOFLAVIN TRANSPORTER RIBJ"/>
    <property type="match status" value="1"/>
</dbReference>
<keyword evidence="2" id="KW-0813">Transport</keyword>
<feature type="transmembrane region" description="Helical" evidence="6">
    <location>
        <begin position="145"/>
        <end position="163"/>
    </location>
</feature>
<evidence type="ECO:0000313" key="9">
    <source>
        <dbReference type="Proteomes" id="UP000821853"/>
    </source>
</evidence>
<evidence type="ECO:0000256" key="6">
    <source>
        <dbReference type="SAM" id="Phobius"/>
    </source>
</evidence>
<dbReference type="PROSITE" id="PS50850">
    <property type="entry name" value="MFS"/>
    <property type="match status" value="1"/>
</dbReference>
<dbReference type="AlphaFoldDB" id="A0A9J6G6U0"/>
<evidence type="ECO:0000256" key="2">
    <source>
        <dbReference type="ARBA" id="ARBA00022448"/>
    </source>
</evidence>
<dbReference type="InterPro" id="IPR052983">
    <property type="entry name" value="MFS_Riboflavin_Transporter"/>
</dbReference>
<dbReference type="OMA" id="GFMEMLQ"/>
<dbReference type="InterPro" id="IPR011701">
    <property type="entry name" value="MFS"/>
</dbReference>
<feature type="transmembrane region" description="Helical" evidence="6">
    <location>
        <begin position="56"/>
        <end position="78"/>
    </location>
</feature>
<evidence type="ECO:0000256" key="4">
    <source>
        <dbReference type="ARBA" id="ARBA00022989"/>
    </source>
</evidence>
<comment type="subcellular location">
    <subcellularLocation>
        <location evidence="1">Membrane</location>
        <topology evidence="1">Multi-pass membrane protein</topology>
    </subcellularLocation>
</comment>
<organism evidence="8 9">
    <name type="scientific">Haemaphysalis longicornis</name>
    <name type="common">Bush tick</name>
    <dbReference type="NCBI Taxonomy" id="44386"/>
    <lineage>
        <taxon>Eukaryota</taxon>
        <taxon>Metazoa</taxon>
        <taxon>Ecdysozoa</taxon>
        <taxon>Arthropoda</taxon>
        <taxon>Chelicerata</taxon>
        <taxon>Arachnida</taxon>
        <taxon>Acari</taxon>
        <taxon>Parasitiformes</taxon>
        <taxon>Ixodida</taxon>
        <taxon>Ixodoidea</taxon>
        <taxon>Ixodidae</taxon>
        <taxon>Haemaphysalinae</taxon>
        <taxon>Haemaphysalis</taxon>
    </lineage>
</organism>
<dbReference type="InterPro" id="IPR036259">
    <property type="entry name" value="MFS_trans_sf"/>
</dbReference>
<feature type="transmembrane region" description="Helical" evidence="6">
    <location>
        <begin position="383"/>
        <end position="401"/>
    </location>
</feature>
<dbReference type="SUPFAM" id="SSF103473">
    <property type="entry name" value="MFS general substrate transporter"/>
    <property type="match status" value="1"/>
</dbReference>